<name>A0A841BD93_9PSEU</name>
<gene>
    <name evidence="2" type="ORF">HDA45_006795</name>
</gene>
<comment type="caution">
    <text evidence="2">The sequence shown here is derived from an EMBL/GenBank/DDBJ whole genome shotgun (WGS) entry which is preliminary data.</text>
</comment>
<evidence type="ECO:0000313" key="2">
    <source>
        <dbReference type="EMBL" id="MBB5856708.1"/>
    </source>
</evidence>
<proteinExistence type="predicted"/>
<accession>A0A841BD93</accession>
<keyword evidence="1" id="KW-1133">Transmembrane helix</keyword>
<dbReference type="Proteomes" id="UP000580861">
    <property type="component" value="Unassembled WGS sequence"/>
</dbReference>
<dbReference type="EMBL" id="JACHMX010000001">
    <property type="protein sequence ID" value="MBB5856708.1"/>
    <property type="molecule type" value="Genomic_DNA"/>
</dbReference>
<dbReference type="RefSeq" id="WP_246480882.1">
    <property type="nucleotide sequence ID" value="NZ_JACHMX010000001.1"/>
</dbReference>
<keyword evidence="3" id="KW-1185">Reference proteome</keyword>
<evidence type="ECO:0000313" key="3">
    <source>
        <dbReference type="Proteomes" id="UP000580861"/>
    </source>
</evidence>
<feature type="transmembrane region" description="Helical" evidence="1">
    <location>
        <begin position="52"/>
        <end position="74"/>
    </location>
</feature>
<organism evidence="2 3">
    <name type="scientific">Amycolatopsis umgeniensis</name>
    <dbReference type="NCBI Taxonomy" id="336628"/>
    <lineage>
        <taxon>Bacteria</taxon>
        <taxon>Bacillati</taxon>
        <taxon>Actinomycetota</taxon>
        <taxon>Actinomycetes</taxon>
        <taxon>Pseudonocardiales</taxon>
        <taxon>Pseudonocardiaceae</taxon>
        <taxon>Amycolatopsis</taxon>
    </lineage>
</organism>
<reference evidence="2 3" key="1">
    <citation type="submission" date="2020-08" db="EMBL/GenBank/DDBJ databases">
        <title>Sequencing the genomes of 1000 actinobacteria strains.</title>
        <authorList>
            <person name="Klenk H.-P."/>
        </authorList>
    </citation>
    <scope>NUCLEOTIDE SEQUENCE [LARGE SCALE GENOMIC DNA]</scope>
    <source>
        <strain evidence="2 3">DSM 45272</strain>
    </source>
</reference>
<sequence>MPVLRAWKTRCVRLVDEIYPLPPDARPSEDWLAGRARLTQLLGSDTTVGKTVTAAFGILAPLAVSVLAVVLPGLK</sequence>
<keyword evidence="1" id="KW-0812">Transmembrane</keyword>
<evidence type="ECO:0000256" key="1">
    <source>
        <dbReference type="SAM" id="Phobius"/>
    </source>
</evidence>
<dbReference type="AlphaFoldDB" id="A0A841BD93"/>
<protein>
    <submittedName>
        <fullName evidence="2">Uncharacterized protein</fullName>
    </submittedName>
</protein>
<keyword evidence="1" id="KW-0472">Membrane</keyword>